<dbReference type="OrthoDB" id="2563788at2759"/>
<feature type="region of interest" description="Disordered" evidence="1">
    <location>
        <begin position="105"/>
        <end position="158"/>
    </location>
</feature>
<proteinExistence type="predicted"/>
<protein>
    <submittedName>
        <fullName evidence="2">Uncharacterized protein</fullName>
    </submittedName>
</protein>
<accession>A0A1E3HSF4</accession>
<keyword evidence="3" id="KW-1185">Reference proteome</keyword>
<feature type="region of interest" description="Disordered" evidence="1">
    <location>
        <begin position="33"/>
        <end position="89"/>
    </location>
</feature>
<dbReference type="AlphaFoldDB" id="A0A1E3HSF4"/>
<organism evidence="2 3">
    <name type="scientific">Cryptococcus amylolentus CBS 6039</name>
    <dbReference type="NCBI Taxonomy" id="1295533"/>
    <lineage>
        <taxon>Eukaryota</taxon>
        <taxon>Fungi</taxon>
        <taxon>Dikarya</taxon>
        <taxon>Basidiomycota</taxon>
        <taxon>Agaricomycotina</taxon>
        <taxon>Tremellomycetes</taxon>
        <taxon>Tremellales</taxon>
        <taxon>Cryptococcaceae</taxon>
        <taxon>Cryptococcus</taxon>
    </lineage>
</organism>
<feature type="compositionally biased region" description="Low complexity" evidence="1">
    <location>
        <begin position="67"/>
        <end position="81"/>
    </location>
</feature>
<gene>
    <name evidence="2" type="ORF">L202_04210</name>
</gene>
<evidence type="ECO:0000313" key="3">
    <source>
        <dbReference type="Proteomes" id="UP000094065"/>
    </source>
</evidence>
<feature type="compositionally biased region" description="Polar residues" evidence="1">
    <location>
        <begin position="105"/>
        <end position="114"/>
    </location>
</feature>
<comment type="caution">
    <text evidence="2">The sequence shown here is derived from an EMBL/GenBank/DDBJ whole genome shotgun (WGS) entry which is preliminary data.</text>
</comment>
<evidence type="ECO:0000313" key="2">
    <source>
        <dbReference type="EMBL" id="ODN78606.1"/>
    </source>
</evidence>
<dbReference type="Proteomes" id="UP000094065">
    <property type="component" value="Unassembled WGS sequence"/>
</dbReference>
<evidence type="ECO:0000256" key="1">
    <source>
        <dbReference type="SAM" id="MobiDB-lite"/>
    </source>
</evidence>
<reference evidence="2 3" key="1">
    <citation type="submission" date="2016-06" db="EMBL/GenBank/DDBJ databases">
        <title>Evolution of pathogenesis and genome organization in the Tremellales.</title>
        <authorList>
            <person name="Cuomo C."/>
            <person name="Litvintseva A."/>
            <person name="Heitman J."/>
            <person name="Chen Y."/>
            <person name="Sun S."/>
            <person name="Springer D."/>
            <person name="Dromer F."/>
            <person name="Young S."/>
            <person name="Zeng Q."/>
            <person name="Chapman S."/>
            <person name="Gujja S."/>
            <person name="Saif S."/>
            <person name="Birren B."/>
        </authorList>
    </citation>
    <scope>NUCLEOTIDE SEQUENCE [LARGE SCALE GENOMIC DNA]</scope>
    <source>
        <strain evidence="2 3">CBS 6039</strain>
    </source>
</reference>
<dbReference type="RefSeq" id="XP_018993652.1">
    <property type="nucleotide sequence ID" value="XM_019138216.1"/>
</dbReference>
<dbReference type="GeneID" id="30155519"/>
<sequence>MATTQTTQTQKTTQSKQEILVVAKSLREEIAEPLATLKSENPSAEDVEKALTSIRDSVKHANEAVPTTSQVSTSSSTTTSTGNPLAFAQNGIQSGVDGVSNLIGQGQTAEQSGSIEEVDSTEQKNDEKAVVKADKKADEKEGAKEDEKEEPASNEDVNKVGEVLAGVVEDVNKAVDGLTDDLKKLPIVGALIGEIDDGLKTLLFGVEIVLKGVLQVVQGLLSGLTGVLGGVGGSLLGGKGDQVGIARIQLTIHRPSLIQGSLILCQLSWTDHV</sequence>
<dbReference type="EMBL" id="AWGJ01000006">
    <property type="protein sequence ID" value="ODN78606.1"/>
    <property type="molecule type" value="Genomic_DNA"/>
</dbReference>
<name>A0A1E3HSF4_9TREE</name>
<feature type="compositionally biased region" description="Basic and acidic residues" evidence="1">
    <location>
        <begin position="121"/>
        <end position="146"/>
    </location>
</feature>